<dbReference type="Pfam" id="PF22936">
    <property type="entry name" value="Pol_BBD"/>
    <property type="match status" value="1"/>
</dbReference>
<accession>A0A2N9EJD5</accession>
<evidence type="ECO:0000256" key="1">
    <source>
        <dbReference type="SAM" id="MobiDB-lite"/>
    </source>
</evidence>
<protein>
    <recommendedName>
        <fullName evidence="2">Retrovirus-related Pol polyprotein from transposon TNT 1-94-like beta-barrel domain-containing protein</fullName>
    </recommendedName>
</protein>
<organism evidence="3">
    <name type="scientific">Fagus sylvatica</name>
    <name type="common">Beechnut</name>
    <dbReference type="NCBI Taxonomy" id="28930"/>
    <lineage>
        <taxon>Eukaryota</taxon>
        <taxon>Viridiplantae</taxon>
        <taxon>Streptophyta</taxon>
        <taxon>Embryophyta</taxon>
        <taxon>Tracheophyta</taxon>
        <taxon>Spermatophyta</taxon>
        <taxon>Magnoliopsida</taxon>
        <taxon>eudicotyledons</taxon>
        <taxon>Gunneridae</taxon>
        <taxon>Pentapetalae</taxon>
        <taxon>rosids</taxon>
        <taxon>fabids</taxon>
        <taxon>Fagales</taxon>
        <taxon>Fagaceae</taxon>
        <taxon>Fagus</taxon>
    </lineage>
</organism>
<feature type="region of interest" description="Disordered" evidence="1">
    <location>
        <begin position="136"/>
        <end position="157"/>
    </location>
</feature>
<reference evidence="3" key="1">
    <citation type="submission" date="2018-02" db="EMBL/GenBank/DDBJ databases">
        <authorList>
            <person name="Cohen D.B."/>
            <person name="Kent A.D."/>
        </authorList>
    </citation>
    <scope>NUCLEOTIDE SEQUENCE</scope>
</reference>
<dbReference type="Pfam" id="PF14223">
    <property type="entry name" value="Retrotran_gag_2"/>
    <property type="match status" value="1"/>
</dbReference>
<dbReference type="InterPro" id="IPR054722">
    <property type="entry name" value="PolX-like_BBD"/>
</dbReference>
<evidence type="ECO:0000259" key="2">
    <source>
        <dbReference type="Pfam" id="PF22936"/>
    </source>
</evidence>
<evidence type="ECO:0000313" key="3">
    <source>
        <dbReference type="EMBL" id="SPC79006.1"/>
    </source>
</evidence>
<proteinExistence type="predicted"/>
<name>A0A2N9EJD5_FAGSY</name>
<dbReference type="AlphaFoldDB" id="A0A2N9EJD5"/>
<gene>
    <name evidence="3" type="ORF">FSB_LOCUS6888</name>
</gene>
<sequence>MTALSGMYEKPSANNKVHLMKKLFNLKMVEGADVAKHLNEFNTITNQLSFVEIEFDDEIRTLIVLASLPNSWEAMRMAVSNSAGKDKLKYDDIRDLILSEEVHRRDACIDNAEGQAFVTENRGRSRNKWRNDRATFNDRHWRKEQTEDKDHKHDNKKGTTAVMDDEKVVVLSVQDQKCEHVDNIDDEWVVDSAATHHVVRTKELFTMYKAGDFGSVKMGNTSYSKIVGIVMDRAGYCNHLGNGRWKLAKGPMVVARGRIFCGLYRTRVKACKKKFNADNFKNIRFSDEGEPENWIKDIQGEINSLRMKGIDIDMVFSLLVKMLKKLELRASPAGMDSN</sequence>
<feature type="domain" description="Retrovirus-related Pol polyprotein from transposon TNT 1-94-like beta-barrel" evidence="2">
    <location>
        <begin position="188"/>
        <end position="229"/>
    </location>
</feature>
<dbReference type="EMBL" id="OIVN01000360">
    <property type="protein sequence ID" value="SPC79006.1"/>
    <property type="molecule type" value="Genomic_DNA"/>
</dbReference>